<gene>
    <name evidence="1" type="ORF">AXK60_11750</name>
</gene>
<dbReference type="Proteomes" id="UP000070258">
    <property type="component" value="Unassembled WGS sequence"/>
</dbReference>
<name>A0A138A8B5_9ACTN</name>
<proteinExistence type="predicted"/>
<protein>
    <submittedName>
        <fullName evidence="1">Uncharacterized protein</fullName>
    </submittedName>
</protein>
<accession>A0A138A8B5</accession>
<dbReference type="EMBL" id="LSRF01000056">
    <property type="protein sequence ID" value="KXP06731.1"/>
    <property type="molecule type" value="Genomic_DNA"/>
</dbReference>
<comment type="caution">
    <text evidence="1">The sequence shown here is derived from an EMBL/GenBank/DDBJ whole genome shotgun (WGS) entry which is preliminary data.</text>
</comment>
<evidence type="ECO:0000313" key="2">
    <source>
        <dbReference type="Proteomes" id="UP000070258"/>
    </source>
</evidence>
<organism evidence="1 2">
    <name type="scientific">Tsukamurella pseudospumae</name>
    <dbReference type="NCBI Taxonomy" id="239498"/>
    <lineage>
        <taxon>Bacteria</taxon>
        <taxon>Bacillati</taxon>
        <taxon>Actinomycetota</taxon>
        <taxon>Actinomycetes</taxon>
        <taxon>Mycobacteriales</taxon>
        <taxon>Tsukamurellaceae</taxon>
        <taxon>Tsukamurella</taxon>
    </lineage>
</organism>
<sequence>MDCHERELRDHFPGVARLRPTVYLVTNDAREDIESACAQIEQIALDTGNRMLGIFLEIVLDAGELTRCHQGLVEYVHGGMYRVGQRFSPAGGVAAGKVVLHAGEVEAHLKPPPDLRRGGDDERD</sequence>
<dbReference type="AlphaFoldDB" id="A0A138A8B5"/>
<reference evidence="2" key="1">
    <citation type="submission" date="2016-02" db="EMBL/GenBank/DDBJ databases">
        <authorList>
            <person name="Wen L."/>
            <person name="He K."/>
            <person name="Yang H."/>
        </authorList>
    </citation>
    <scope>NUCLEOTIDE SEQUENCE [LARGE SCALE GENOMIC DNA]</scope>
    <source>
        <strain evidence="2">JCM 15929</strain>
    </source>
</reference>
<dbReference type="RefSeq" id="WP_068572604.1">
    <property type="nucleotide sequence ID" value="NZ_LSRF01000056.1"/>
</dbReference>
<evidence type="ECO:0000313" key="1">
    <source>
        <dbReference type="EMBL" id="KXP06731.1"/>
    </source>
</evidence>